<evidence type="ECO:0000313" key="2">
    <source>
        <dbReference type="Proteomes" id="UP000256964"/>
    </source>
</evidence>
<sequence length="87" mass="9262">MLYDRNKRNALIALAQGEDQAVAPVPPPVFEAPFVPAEEDAVEVNSDLATVEQTSALLAERDSEAGTLVVHQIDGLHAVVDESHDAS</sequence>
<organism evidence="1 2">
    <name type="scientific">Lentinus brumalis</name>
    <dbReference type="NCBI Taxonomy" id="2498619"/>
    <lineage>
        <taxon>Eukaryota</taxon>
        <taxon>Fungi</taxon>
        <taxon>Dikarya</taxon>
        <taxon>Basidiomycota</taxon>
        <taxon>Agaricomycotina</taxon>
        <taxon>Agaricomycetes</taxon>
        <taxon>Polyporales</taxon>
        <taxon>Polyporaceae</taxon>
        <taxon>Lentinus</taxon>
    </lineage>
</organism>
<proteinExistence type="predicted"/>
<dbReference type="EMBL" id="KZ857381">
    <property type="protein sequence ID" value="RDX56070.1"/>
    <property type="molecule type" value="Genomic_DNA"/>
</dbReference>
<protein>
    <submittedName>
        <fullName evidence="1">Uncharacterized protein</fullName>
    </submittedName>
</protein>
<name>A0A371DU38_9APHY</name>
<dbReference type="AlphaFoldDB" id="A0A371DU38"/>
<accession>A0A371DU38</accession>
<gene>
    <name evidence="1" type="ORF">OH76DRAFT_1396408</name>
</gene>
<keyword evidence="2" id="KW-1185">Reference proteome</keyword>
<reference evidence="1 2" key="1">
    <citation type="journal article" date="2018" name="Biotechnol. Biofuels">
        <title>Integrative visual omics of the white-rot fungus Polyporus brumalis exposes the biotechnological potential of its oxidative enzymes for delignifying raw plant biomass.</title>
        <authorList>
            <person name="Miyauchi S."/>
            <person name="Rancon A."/>
            <person name="Drula E."/>
            <person name="Hage H."/>
            <person name="Chaduli D."/>
            <person name="Favel A."/>
            <person name="Grisel S."/>
            <person name="Henrissat B."/>
            <person name="Herpoel-Gimbert I."/>
            <person name="Ruiz-Duenas F.J."/>
            <person name="Chevret D."/>
            <person name="Hainaut M."/>
            <person name="Lin J."/>
            <person name="Wang M."/>
            <person name="Pangilinan J."/>
            <person name="Lipzen A."/>
            <person name="Lesage-Meessen L."/>
            <person name="Navarro D."/>
            <person name="Riley R."/>
            <person name="Grigoriev I.V."/>
            <person name="Zhou S."/>
            <person name="Raouche S."/>
            <person name="Rosso M.N."/>
        </authorList>
    </citation>
    <scope>NUCLEOTIDE SEQUENCE [LARGE SCALE GENOMIC DNA]</scope>
    <source>
        <strain evidence="1 2">BRFM 1820</strain>
    </source>
</reference>
<evidence type="ECO:0000313" key="1">
    <source>
        <dbReference type="EMBL" id="RDX56070.1"/>
    </source>
</evidence>
<dbReference type="Proteomes" id="UP000256964">
    <property type="component" value="Unassembled WGS sequence"/>
</dbReference>